<organism evidence="2 3">
    <name type="scientific">Rotaria sordida</name>
    <dbReference type="NCBI Taxonomy" id="392033"/>
    <lineage>
        <taxon>Eukaryota</taxon>
        <taxon>Metazoa</taxon>
        <taxon>Spiralia</taxon>
        <taxon>Gnathifera</taxon>
        <taxon>Rotifera</taxon>
        <taxon>Eurotatoria</taxon>
        <taxon>Bdelloidea</taxon>
        <taxon>Philodinida</taxon>
        <taxon>Philodinidae</taxon>
        <taxon>Rotaria</taxon>
    </lineage>
</organism>
<keyword evidence="1" id="KW-0812">Transmembrane</keyword>
<keyword evidence="1" id="KW-1133">Transmembrane helix</keyword>
<comment type="caution">
    <text evidence="2">The sequence shown here is derived from an EMBL/GenBank/DDBJ whole genome shotgun (WGS) entry which is preliminary data.</text>
</comment>
<reference evidence="2" key="1">
    <citation type="submission" date="2021-02" db="EMBL/GenBank/DDBJ databases">
        <authorList>
            <person name="Nowell W R."/>
        </authorList>
    </citation>
    <scope>NUCLEOTIDE SEQUENCE</scope>
</reference>
<feature type="transmembrane region" description="Helical" evidence="1">
    <location>
        <begin position="6"/>
        <end position="26"/>
    </location>
</feature>
<evidence type="ECO:0000256" key="1">
    <source>
        <dbReference type="SAM" id="Phobius"/>
    </source>
</evidence>
<accession>A0A815GSP2</accession>
<gene>
    <name evidence="2" type="ORF">ZHD862_LOCUS30142</name>
</gene>
<keyword evidence="1" id="KW-0472">Membrane</keyword>
<dbReference type="EMBL" id="CAJNOT010002779">
    <property type="protein sequence ID" value="CAF1342901.1"/>
    <property type="molecule type" value="Genomic_DNA"/>
</dbReference>
<dbReference type="InterPro" id="IPR032675">
    <property type="entry name" value="LRR_dom_sf"/>
</dbReference>
<proteinExistence type="predicted"/>
<evidence type="ECO:0000313" key="3">
    <source>
        <dbReference type="Proteomes" id="UP000663864"/>
    </source>
</evidence>
<protein>
    <submittedName>
        <fullName evidence="2">Uncharacterized protein</fullName>
    </submittedName>
</protein>
<name>A0A815GSP2_9BILA</name>
<dbReference type="Proteomes" id="UP000663864">
    <property type="component" value="Unassembled WGS sequence"/>
</dbReference>
<dbReference type="AlphaFoldDB" id="A0A815GSP2"/>
<sequence>MASKRLIFGVAAGGLLLIAFIFYVVAQADESYGVLRGGRGAGLWSGTLPGNCQGDDDCHKVKAARAFFVMATIAAFIGALLLLYIVFRPHPKVMHYAAIAMALVSFLFGLIGWAIGMSVFVRDGRTMGAASALGLIGWIFSLIALYLNTFDIFHSFDQLNNHFNKLIQNIPLYLNFENVRKKTFDRFCTTILLNPEIKQHIYSLNLSNKDACGQIELFLTFFSLNEFSNLRSLSLIDLQEDDGILLKSMLPLIPQLRYCHLVIFDDKINDVTSALPMSQLRTLSVSKLEFDLMSTNQISSITKLTVNYYYCNQLNYLFKYMPMLKYLHIVKLNLNKPMNNISYITNDNCAVYLKELIIDDFQHQFLYFQMLVKQTPNLKSLIISASIHKSMIDANAWENLIKSSLPYLNNFMFKFEIYHGGQEHNDIINMFKQFQSDFWQIQHHWDTVYVLDINFALIFTTPYYSNTYELIWYTDSYSNKPVNYFNVHDKVTNLKLYDNLSINKYPYYFSNVTELNITNMGWPSNINDHLFNEGNIQHLKERVNLSKLKHLDLASYHIKTSILLQILKESPQLSEMTVDTDLIRSFFDNRELCEYLSKMIKTLHIIACHGYHDMEKFHEIFSSVEKLYCGFVRMSSQNAWDFWISLISHISKFSAISIWNISTAWIYEEKFFSQLQDEAIKRNLIFRFIPPDRDKSRHIQTKLQIWIDEKMD</sequence>
<feature type="transmembrane region" description="Helical" evidence="1">
    <location>
        <begin position="66"/>
        <end position="87"/>
    </location>
</feature>
<feature type="transmembrane region" description="Helical" evidence="1">
    <location>
        <begin position="127"/>
        <end position="147"/>
    </location>
</feature>
<dbReference type="Gene3D" id="3.80.10.10">
    <property type="entry name" value="Ribonuclease Inhibitor"/>
    <property type="match status" value="1"/>
</dbReference>
<evidence type="ECO:0000313" key="2">
    <source>
        <dbReference type="EMBL" id="CAF1342901.1"/>
    </source>
</evidence>
<feature type="transmembrane region" description="Helical" evidence="1">
    <location>
        <begin position="93"/>
        <end position="115"/>
    </location>
</feature>
<dbReference type="SUPFAM" id="SSF52058">
    <property type="entry name" value="L domain-like"/>
    <property type="match status" value="1"/>
</dbReference>